<dbReference type="AlphaFoldDB" id="A0A8B6MBG7"/>
<name>A0A8B6MBG7_METTU</name>
<evidence type="ECO:0000256" key="2">
    <source>
        <dbReference type="SAM" id="SignalP"/>
    </source>
</evidence>
<keyword evidence="5" id="KW-1185">Reference proteome</keyword>
<evidence type="ECO:0000256" key="1">
    <source>
        <dbReference type="SAM" id="MobiDB-lite"/>
    </source>
</evidence>
<keyword evidence="2" id="KW-0732">Signal</keyword>
<accession>A0A8B6MBG7</accession>
<protein>
    <submittedName>
        <fullName evidence="4">Extensin family protein</fullName>
    </submittedName>
</protein>
<reference evidence="4 5" key="1">
    <citation type="submission" date="2019-05" db="EMBL/GenBank/DDBJ databases">
        <authorList>
            <person name="Farhan Ul Haque M."/>
        </authorList>
    </citation>
    <scope>NUCLEOTIDE SEQUENCE [LARGE SCALE GENOMIC DNA]</scope>
    <source>
        <strain evidence="4">2</strain>
    </source>
</reference>
<feature type="chain" id="PRO_5032525080" evidence="2">
    <location>
        <begin position="17"/>
        <end position="239"/>
    </location>
</feature>
<feature type="domain" description="Extensin-like C-terminal" evidence="3">
    <location>
        <begin position="57"/>
        <end position="239"/>
    </location>
</feature>
<gene>
    <name evidence="4" type="ORF">MPC4_80004</name>
</gene>
<feature type="region of interest" description="Disordered" evidence="1">
    <location>
        <begin position="15"/>
        <end position="56"/>
    </location>
</feature>
<comment type="caution">
    <text evidence="4">The sequence shown here is derived from an EMBL/GenBank/DDBJ whole genome shotgun (WGS) entry which is preliminary data.</text>
</comment>
<evidence type="ECO:0000259" key="3">
    <source>
        <dbReference type="Pfam" id="PF06904"/>
    </source>
</evidence>
<dbReference type="EMBL" id="CABFMQ020000142">
    <property type="protein sequence ID" value="VTZ52333.1"/>
    <property type="molecule type" value="Genomic_DNA"/>
</dbReference>
<dbReference type="Proteomes" id="UP000485880">
    <property type="component" value="Unassembled WGS sequence"/>
</dbReference>
<proteinExistence type="predicted"/>
<evidence type="ECO:0000313" key="4">
    <source>
        <dbReference type="EMBL" id="VTZ52333.1"/>
    </source>
</evidence>
<dbReference type="Pfam" id="PF06904">
    <property type="entry name" value="Extensin-like_C"/>
    <property type="match status" value="1"/>
</dbReference>
<evidence type="ECO:0000313" key="5">
    <source>
        <dbReference type="Proteomes" id="UP000485880"/>
    </source>
</evidence>
<dbReference type="InterPro" id="IPR009683">
    <property type="entry name" value="Extensin-like_C"/>
</dbReference>
<feature type="signal peptide" evidence="2">
    <location>
        <begin position="1"/>
        <end position="16"/>
    </location>
</feature>
<sequence>MLILPLGILAMAPAKATPPEAPRDAGQPLPPPRPAELAPAPVSLPPPAPESGATVNDCPASLLAEGATLNKVTIGAQSDSRCAIADPVRIESLALRGGQRVDLPDRPTVDCAVAQTLAHFVDEALEPLVKGTFNASMVALETGPGFECRTRDHIAGAKLSEHANGLAIDIASITFAGGRVYHVGKLADEAERGFDHAVRAAACGYFHTALGPGADAFHASHWHLDLESRGRNGESKFCQ</sequence>
<organism evidence="4 5">
    <name type="scientific">Methylocella tundrae</name>
    <dbReference type="NCBI Taxonomy" id="227605"/>
    <lineage>
        <taxon>Bacteria</taxon>
        <taxon>Pseudomonadati</taxon>
        <taxon>Pseudomonadota</taxon>
        <taxon>Alphaproteobacteria</taxon>
        <taxon>Hyphomicrobiales</taxon>
        <taxon>Beijerinckiaceae</taxon>
        <taxon>Methylocella</taxon>
    </lineage>
</organism>